<comment type="caution">
    <text evidence="4">The sequence shown here is derived from an EMBL/GenBank/DDBJ whole genome shotgun (WGS) entry which is preliminary data.</text>
</comment>
<accession>A0A4R5XEG5</accession>
<evidence type="ECO:0000259" key="1">
    <source>
        <dbReference type="PROSITE" id="PS50112"/>
    </source>
</evidence>
<name>A0A4R5XEG5_9MYCO</name>
<dbReference type="SUPFAM" id="SSF55785">
    <property type="entry name" value="PYP-like sensor domain (PAS domain)"/>
    <property type="match status" value="2"/>
</dbReference>
<dbReference type="PROSITE" id="PS50887">
    <property type="entry name" value="GGDEF"/>
    <property type="match status" value="1"/>
</dbReference>
<dbReference type="NCBIfam" id="TIGR00229">
    <property type="entry name" value="sensory_box"/>
    <property type="match status" value="2"/>
</dbReference>
<dbReference type="SMART" id="SM00091">
    <property type="entry name" value="PAS"/>
    <property type="match status" value="2"/>
</dbReference>
<dbReference type="EMBL" id="SDLP01000001">
    <property type="protein sequence ID" value="TDL12170.1"/>
    <property type="molecule type" value="Genomic_DNA"/>
</dbReference>
<dbReference type="Pfam" id="PF08447">
    <property type="entry name" value="PAS_3"/>
    <property type="match status" value="1"/>
</dbReference>
<sequence length="440" mass="48465">MTSKMWKASERNRRILVSVRGRSMSYEVADDALRLRQLIDRLPSMVAYWDANLCNVIANNAHAQFFARTPAEIRGRHIFELLVGDLGETSRPYVEAAMNGRDQVFEKTLTDGNGLTRHVQASYLPDLVDGAVQGLYVEVADVTARVEAERARDEAQRLLHISRENAPFGEAMFTTAGDALYANPSLCRMFGLPRGEDAVALNYLDGIHPDDRDAAEQEWRQLVERSAPQIFAEFRYVRRDGATIWVQCHAVLVAAAHGGADVVLSQYQDVTDRKLVDAEFARLAVTDQLTGLHNRHSLVARIAECREAQPHSPVGVVFADLDGFKRINDTHGHAAGDAVLQAAARRLADAVAPHSAYRLGGDEFVVLMIDSVTDDLVAQLASLVAASLSGSHQLDSGEVSVTASVGWTCNVPSDITELIRAADLDMYRHKAKRRTLPDEL</sequence>
<dbReference type="SUPFAM" id="SSF55073">
    <property type="entry name" value="Nucleotide cyclase"/>
    <property type="match status" value="1"/>
</dbReference>
<dbReference type="Pfam" id="PF08448">
    <property type="entry name" value="PAS_4"/>
    <property type="match status" value="1"/>
</dbReference>
<reference evidence="4 5" key="1">
    <citation type="submission" date="2019-01" db="EMBL/GenBank/DDBJ databases">
        <title>High-quality-draft genome sequences of five non-tuberculosis mycobacteriaceae isolated from a nosocomial environment.</title>
        <authorList>
            <person name="Tiago I."/>
            <person name="Alarico S."/>
            <person name="Pereira S.G."/>
            <person name="Coelho C."/>
            <person name="Maranha A."/>
            <person name="Empadinhas N."/>
        </authorList>
    </citation>
    <scope>NUCLEOTIDE SEQUENCE [LARGE SCALE GENOMIC DNA]</scope>
    <source>
        <strain evidence="4 5">22DIII</strain>
    </source>
</reference>
<evidence type="ECO:0000259" key="2">
    <source>
        <dbReference type="PROSITE" id="PS50113"/>
    </source>
</evidence>
<dbReference type="CDD" id="cd00130">
    <property type="entry name" value="PAS"/>
    <property type="match status" value="2"/>
</dbReference>
<dbReference type="InterPro" id="IPR052155">
    <property type="entry name" value="Biofilm_reg_signaling"/>
</dbReference>
<gene>
    <name evidence="4" type="ORF">EUA04_04145</name>
</gene>
<protein>
    <submittedName>
        <fullName evidence="4">Diguanylate cyclase</fullName>
    </submittedName>
</protein>
<proteinExistence type="predicted"/>
<dbReference type="PANTHER" id="PTHR44757:SF2">
    <property type="entry name" value="BIOFILM ARCHITECTURE MAINTENANCE PROTEIN MBAA"/>
    <property type="match status" value="1"/>
</dbReference>
<dbReference type="PANTHER" id="PTHR44757">
    <property type="entry name" value="DIGUANYLATE CYCLASE DGCP"/>
    <property type="match status" value="1"/>
</dbReference>
<dbReference type="InterPro" id="IPR043128">
    <property type="entry name" value="Rev_trsase/Diguanyl_cyclase"/>
</dbReference>
<feature type="domain" description="PAS" evidence="1">
    <location>
        <begin position="177"/>
        <end position="226"/>
    </location>
</feature>
<dbReference type="CDD" id="cd01949">
    <property type="entry name" value="GGDEF"/>
    <property type="match status" value="1"/>
</dbReference>
<organism evidence="4 5">
    <name type="scientific">Mycolicibacterium obuense</name>
    <dbReference type="NCBI Taxonomy" id="1807"/>
    <lineage>
        <taxon>Bacteria</taxon>
        <taxon>Bacillati</taxon>
        <taxon>Actinomycetota</taxon>
        <taxon>Actinomycetes</taxon>
        <taxon>Mycobacteriales</taxon>
        <taxon>Mycobacteriaceae</taxon>
        <taxon>Mycolicibacterium</taxon>
    </lineage>
</organism>
<dbReference type="SMART" id="SM00267">
    <property type="entry name" value="GGDEF"/>
    <property type="match status" value="1"/>
</dbReference>
<dbReference type="Gene3D" id="3.30.70.270">
    <property type="match status" value="1"/>
</dbReference>
<dbReference type="Pfam" id="PF00990">
    <property type="entry name" value="GGDEF"/>
    <property type="match status" value="1"/>
</dbReference>
<dbReference type="InterPro" id="IPR029787">
    <property type="entry name" value="Nucleotide_cyclase"/>
</dbReference>
<dbReference type="InterPro" id="IPR000160">
    <property type="entry name" value="GGDEF_dom"/>
</dbReference>
<dbReference type="NCBIfam" id="TIGR00254">
    <property type="entry name" value="GGDEF"/>
    <property type="match status" value="1"/>
</dbReference>
<dbReference type="PROSITE" id="PS50112">
    <property type="entry name" value="PAS"/>
    <property type="match status" value="1"/>
</dbReference>
<dbReference type="InterPro" id="IPR000700">
    <property type="entry name" value="PAS-assoc_C"/>
</dbReference>
<dbReference type="InterPro" id="IPR035965">
    <property type="entry name" value="PAS-like_dom_sf"/>
</dbReference>
<feature type="domain" description="PAC" evidence="2">
    <location>
        <begin position="230"/>
        <end position="282"/>
    </location>
</feature>
<dbReference type="Gene3D" id="3.30.450.20">
    <property type="entry name" value="PAS domain"/>
    <property type="match status" value="2"/>
</dbReference>
<evidence type="ECO:0000313" key="5">
    <source>
        <dbReference type="Proteomes" id="UP000294952"/>
    </source>
</evidence>
<dbReference type="InterPro" id="IPR000014">
    <property type="entry name" value="PAS"/>
</dbReference>
<dbReference type="PROSITE" id="PS50113">
    <property type="entry name" value="PAC"/>
    <property type="match status" value="1"/>
</dbReference>
<evidence type="ECO:0000259" key="3">
    <source>
        <dbReference type="PROSITE" id="PS50887"/>
    </source>
</evidence>
<dbReference type="SMART" id="SM00086">
    <property type="entry name" value="PAC"/>
    <property type="match status" value="2"/>
</dbReference>
<dbReference type="InterPro" id="IPR001610">
    <property type="entry name" value="PAC"/>
</dbReference>
<evidence type="ECO:0000313" key="4">
    <source>
        <dbReference type="EMBL" id="TDL12170.1"/>
    </source>
</evidence>
<dbReference type="InterPro" id="IPR013656">
    <property type="entry name" value="PAS_4"/>
</dbReference>
<dbReference type="AlphaFoldDB" id="A0A4R5XEG5"/>
<dbReference type="InterPro" id="IPR013655">
    <property type="entry name" value="PAS_fold_3"/>
</dbReference>
<feature type="domain" description="GGDEF" evidence="3">
    <location>
        <begin position="312"/>
        <end position="440"/>
    </location>
</feature>
<dbReference type="Proteomes" id="UP000294952">
    <property type="component" value="Unassembled WGS sequence"/>
</dbReference>